<evidence type="ECO:0000256" key="11">
    <source>
        <dbReference type="RuleBase" id="RU367115"/>
    </source>
</evidence>
<keyword evidence="8 11" id="KW-0833">Ubl conjugation pathway</keyword>
<evidence type="ECO:0000256" key="2">
    <source>
        <dbReference type="ARBA" id="ARBA00004514"/>
    </source>
</evidence>
<dbReference type="InterPro" id="IPR013083">
    <property type="entry name" value="Znf_RING/FYVE/PHD"/>
</dbReference>
<keyword evidence="7 10" id="KW-0863">Zinc-finger</keyword>
<comment type="caution">
    <text evidence="14">The sequence shown here is derived from an EMBL/GenBank/DDBJ whole genome shotgun (WGS) entry which is preliminary data.</text>
</comment>
<dbReference type="EMBL" id="MUJZ01066602">
    <property type="protein sequence ID" value="OTF70230.1"/>
    <property type="molecule type" value="Genomic_DNA"/>
</dbReference>
<keyword evidence="9 11" id="KW-0862">Zinc</keyword>
<dbReference type="SMART" id="SM00678">
    <property type="entry name" value="WWE"/>
    <property type="match status" value="1"/>
</dbReference>
<dbReference type="AlphaFoldDB" id="A0A1Y3AP67"/>
<dbReference type="GO" id="GO:0005829">
    <property type="term" value="C:cytosol"/>
    <property type="evidence" value="ECO:0007669"/>
    <property type="project" value="UniProtKB-SubCell"/>
</dbReference>
<evidence type="ECO:0000259" key="12">
    <source>
        <dbReference type="PROSITE" id="PS50089"/>
    </source>
</evidence>
<dbReference type="SMART" id="SM00184">
    <property type="entry name" value="RING"/>
    <property type="match status" value="1"/>
</dbReference>
<comment type="domain">
    <text evidence="11">The WWE domain mediates non-covalent poly(ADP-ribose)-binding.</text>
</comment>
<dbReference type="GO" id="GO:0005634">
    <property type="term" value="C:nucleus"/>
    <property type="evidence" value="ECO:0007669"/>
    <property type="project" value="TreeGrafter"/>
</dbReference>
<evidence type="ECO:0000256" key="5">
    <source>
        <dbReference type="ARBA" id="ARBA00022687"/>
    </source>
</evidence>
<comment type="pathway">
    <text evidence="11">Protein modification; protein ubiquitination.</text>
</comment>
<dbReference type="GO" id="GO:0072572">
    <property type="term" value="F:poly-ADP-D-ribose binding"/>
    <property type="evidence" value="ECO:0007669"/>
    <property type="project" value="UniProtKB-UniRule"/>
</dbReference>
<evidence type="ECO:0000256" key="9">
    <source>
        <dbReference type="ARBA" id="ARBA00022833"/>
    </source>
</evidence>
<dbReference type="InterPro" id="IPR018123">
    <property type="entry name" value="WWE-dom_subgr"/>
</dbReference>
<dbReference type="GO" id="GO:0051865">
    <property type="term" value="P:protein autoubiquitination"/>
    <property type="evidence" value="ECO:0007669"/>
    <property type="project" value="UniProtKB-UniRule"/>
</dbReference>
<dbReference type="PANTHER" id="PTHR13417">
    <property type="entry name" value="E3 UBIQUITIN-PROTEIN LIGASE RNF146"/>
    <property type="match status" value="1"/>
</dbReference>
<comment type="PTM">
    <text evidence="11">Ubiquitinated; autoubiquitinated.</text>
</comment>
<dbReference type="CDD" id="cd16546">
    <property type="entry name" value="RING-HC_RNF146"/>
    <property type="match status" value="1"/>
</dbReference>
<organism evidence="14 15">
    <name type="scientific">Euroglyphus maynei</name>
    <name type="common">Mayne's house dust mite</name>
    <dbReference type="NCBI Taxonomy" id="6958"/>
    <lineage>
        <taxon>Eukaryota</taxon>
        <taxon>Metazoa</taxon>
        <taxon>Ecdysozoa</taxon>
        <taxon>Arthropoda</taxon>
        <taxon>Chelicerata</taxon>
        <taxon>Arachnida</taxon>
        <taxon>Acari</taxon>
        <taxon>Acariformes</taxon>
        <taxon>Sarcoptiformes</taxon>
        <taxon>Astigmata</taxon>
        <taxon>Psoroptidia</taxon>
        <taxon>Analgoidea</taxon>
        <taxon>Pyroglyphidae</taxon>
        <taxon>Pyroglyphinae</taxon>
        <taxon>Euroglyphus</taxon>
    </lineage>
</organism>
<keyword evidence="3 11" id="KW-0963">Cytoplasm</keyword>
<dbReference type="PROSITE" id="PS50918">
    <property type="entry name" value="WWE"/>
    <property type="match status" value="1"/>
</dbReference>
<dbReference type="SUPFAM" id="SSF117839">
    <property type="entry name" value="WWE domain"/>
    <property type="match status" value="1"/>
</dbReference>
<keyword evidence="5" id="KW-0879">Wnt signaling pathway</keyword>
<dbReference type="UniPathway" id="UPA00143"/>
<proteinExistence type="predicted"/>
<dbReference type="InterPro" id="IPR044110">
    <property type="entry name" value="RING-HC_RNF146"/>
</dbReference>
<dbReference type="OrthoDB" id="10065815at2759"/>
<evidence type="ECO:0000256" key="4">
    <source>
        <dbReference type="ARBA" id="ARBA00022679"/>
    </source>
</evidence>
<dbReference type="PANTHER" id="PTHR13417:SF2">
    <property type="entry name" value="E3 UBIQUITIN-PROTEIN LIGASE RNF146"/>
    <property type="match status" value="1"/>
</dbReference>
<dbReference type="Pfam" id="PF02825">
    <property type="entry name" value="WWE"/>
    <property type="match status" value="1"/>
</dbReference>
<sequence length="160" mass="18418">MANLEPCPVCRNQPSHPIKLPCSHIFCFLCAKGAILQNPKCPLCRTNISPSFLNNPHLIQTESIPEITDLNIEYHWFYEGYDGWWLYDKQTSTEIENAFQNQEPFVELLIAGFIYVIDFEEMAQYRKEVPGKVRKIQRAKTDPKIKGIAGLKTSSFPIQI</sequence>
<dbReference type="PROSITE" id="PS00518">
    <property type="entry name" value="ZF_RING_1"/>
    <property type="match status" value="1"/>
</dbReference>
<feature type="domain" description="WWE" evidence="13">
    <location>
        <begin position="62"/>
        <end position="138"/>
    </location>
</feature>
<evidence type="ECO:0000259" key="13">
    <source>
        <dbReference type="PROSITE" id="PS50918"/>
    </source>
</evidence>
<dbReference type="InterPro" id="IPR004170">
    <property type="entry name" value="WWE_dom"/>
</dbReference>
<evidence type="ECO:0000313" key="15">
    <source>
        <dbReference type="Proteomes" id="UP000194236"/>
    </source>
</evidence>
<evidence type="ECO:0000256" key="3">
    <source>
        <dbReference type="ARBA" id="ARBA00022490"/>
    </source>
</evidence>
<dbReference type="Pfam" id="PF13920">
    <property type="entry name" value="zf-C3HC4_3"/>
    <property type="match status" value="1"/>
</dbReference>
<evidence type="ECO:0000256" key="8">
    <source>
        <dbReference type="ARBA" id="ARBA00022786"/>
    </source>
</evidence>
<dbReference type="Gene3D" id="3.30.40.10">
    <property type="entry name" value="Zinc/RING finger domain, C3HC4 (zinc finger)"/>
    <property type="match status" value="1"/>
</dbReference>
<dbReference type="SUPFAM" id="SSF57850">
    <property type="entry name" value="RING/U-box"/>
    <property type="match status" value="1"/>
</dbReference>
<protein>
    <recommendedName>
        <fullName evidence="11">E3 ubiquitin-protein ligase</fullName>
        <ecNumber evidence="11">2.3.2.27</ecNumber>
    </recommendedName>
</protein>
<dbReference type="InterPro" id="IPR037197">
    <property type="entry name" value="WWE_dom_sf"/>
</dbReference>
<dbReference type="PROSITE" id="PS50089">
    <property type="entry name" value="ZF_RING_2"/>
    <property type="match status" value="1"/>
</dbReference>
<comment type="subcellular location">
    <subcellularLocation>
        <location evidence="2 11">Cytoplasm</location>
        <location evidence="2 11">Cytosol</location>
    </subcellularLocation>
</comment>
<reference evidence="14 15" key="1">
    <citation type="submission" date="2017-03" db="EMBL/GenBank/DDBJ databases">
        <title>Genome Survey of Euroglyphus maynei.</title>
        <authorList>
            <person name="Arlian L.G."/>
            <person name="Morgan M.S."/>
            <person name="Rider S.D."/>
        </authorList>
    </citation>
    <scope>NUCLEOTIDE SEQUENCE [LARGE SCALE GENOMIC DNA]</scope>
    <source>
        <strain evidence="14">Arlian Lab</strain>
        <tissue evidence="14">Whole body</tissue>
    </source>
</reference>
<dbReference type="GO" id="GO:0061630">
    <property type="term" value="F:ubiquitin protein ligase activity"/>
    <property type="evidence" value="ECO:0007669"/>
    <property type="project" value="UniProtKB-UniRule"/>
</dbReference>
<dbReference type="EC" id="2.3.2.27" evidence="11"/>
<comment type="catalytic activity">
    <reaction evidence="1 11">
        <text>S-ubiquitinyl-[E2 ubiquitin-conjugating enzyme]-L-cysteine + [acceptor protein]-L-lysine = [E2 ubiquitin-conjugating enzyme]-L-cysteine + N(6)-ubiquitinyl-[acceptor protein]-L-lysine.</text>
        <dbReference type="EC" id="2.3.2.27"/>
    </reaction>
</comment>
<gene>
    <name evidence="14" type="ORF">BLA29_000683</name>
</gene>
<dbReference type="Gene3D" id="3.30.720.50">
    <property type="match status" value="1"/>
</dbReference>
<evidence type="ECO:0000256" key="10">
    <source>
        <dbReference type="PROSITE-ProRule" id="PRU00175"/>
    </source>
</evidence>
<accession>A0A1Y3AP67</accession>
<dbReference type="InterPro" id="IPR001841">
    <property type="entry name" value="Znf_RING"/>
</dbReference>
<keyword evidence="15" id="KW-1185">Reference proteome</keyword>
<keyword evidence="6 11" id="KW-0479">Metal-binding</keyword>
<dbReference type="GO" id="GO:0008270">
    <property type="term" value="F:zinc ion binding"/>
    <property type="evidence" value="ECO:0007669"/>
    <property type="project" value="UniProtKB-UniRule"/>
</dbReference>
<feature type="domain" description="RING-type" evidence="12">
    <location>
        <begin position="7"/>
        <end position="45"/>
    </location>
</feature>
<evidence type="ECO:0000256" key="6">
    <source>
        <dbReference type="ARBA" id="ARBA00022723"/>
    </source>
</evidence>
<evidence type="ECO:0000313" key="14">
    <source>
        <dbReference type="EMBL" id="OTF70230.1"/>
    </source>
</evidence>
<dbReference type="Proteomes" id="UP000194236">
    <property type="component" value="Unassembled WGS sequence"/>
</dbReference>
<dbReference type="GO" id="GO:0006511">
    <property type="term" value="P:ubiquitin-dependent protein catabolic process"/>
    <property type="evidence" value="ECO:0007669"/>
    <property type="project" value="UniProtKB-UniRule"/>
</dbReference>
<evidence type="ECO:0000256" key="7">
    <source>
        <dbReference type="ARBA" id="ARBA00022771"/>
    </source>
</evidence>
<dbReference type="GO" id="GO:0016055">
    <property type="term" value="P:Wnt signaling pathway"/>
    <property type="evidence" value="ECO:0007669"/>
    <property type="project" value="UniProtKB-KW"/>
</dbReference>
<dbReference type="InterPro" id="IPR033509">
    <property type="entry name" value="RNF146"/>
</dbReference>
<comment type="function">
    <text evidence="11">E3 ubiquitin-protein ligase that specifically binds poly-ADP-ribosylated proteins and mediates their ubiquitination and subsequent degradation.</text>
</comment>
<keyword evidence="4 11" id="KW-0808">Transferase</keyword>
<name>A0A1Y3AP67_EURMA</name>
<evidence type="ECO:0000256" key="1">
    <source>
        <dbReference type="ARBA" id="ARBA00000900"/>
    </source>
</evidence>
<dbReference type="InterPro" id="IPR017907">
    <property type="entry name" value="Znf_RING_CS"/>
</dbReference>